<sequence>MAHGQAEDDYILGRDIADSIRHGLFDAQHLLWKLHNRYTLHPAIPNIWLFDLAQDLPDTVYLHGYDISPHQFLSQQLWPSNVKLRLMDSLRDPPEALHGRYDVVHLRMWASNLRTKDVRLVIRSVSKLLNLEPGGYIQWEEANLLNQDVRSVAGKSFEAQVNKLFISSGLDYRSSS</sequence>
<dbReference type="SUPFAM" id="SSF53335">
    <property type="entry name" value="S-adenosyl-L-methionine-dependent methyltransferases"/>
    <property type="match status" value="1"/>
</dbReference>
<gene>
    <name evidence="1" type="ORF">CEP54_013385</name>
</gene>
<dbReference type="InterPro" id="IPR029063">
    <property type="entry name" value="SAM-dependent_MTases_sf"/>
</dbReference>
<dbReference type="AlphaFoldDB" id="A0A428P383"/>
<proteinExistence type="predicted"/>
<dbReference type="Gene3D" id="3.40.50.150">
    <property type="entry name" value="Vaccinia Virus protein VP39"/>
    <property type="match status" value="1"/>
</dbReference>
<evidence type="ECO:0000313" key="2">
    <source>
        <dbReference type="Proteomes" id="UP000288168"/>
    </source>
</evidence>
<dbReference type="STRING" id="1325734.A0A428P383"/>
<organism evidence="1 2">
    <name type="scientific">Fusarium duplospermum</name>
    <dbReference type="NCBI Taxonomy" id="1325734"/>
    <lineage>
        <taxon>Eukaryota</taxon>
        <taxon>Fungi</taxon>
        <taxon>Dikarya</taxon>
        <taxon>Ascomycota</taxon>
        <taxon>Pezizomycotina</taxon>
        <taxon>Sordariomycetes</taxon>
        <taxon>Hypocreomycetidae</taxon>
        <taxon>Hypocreales</taxon>
        <taxon>Nectriaceae</taxon>
        <taxon>Fusarium</taxon>
        <taxon>Fusarium solani species complex</taxon>
    </lineage>
</organism>
<protein>
    <submittedName>
        <fullName evidence="1">Uncharacterized protein</fullName>
    </submittedName>
</protein>
<reference evidence="1 2" key="1">
    <citation type="submission" date="2017-06" db="EMBL/GenBank/DDBJ databases">
        <title>Comparative genomic analysis of Ambrosia Fusariam Clade fungi.</title>
        <authorList>
            <person name="Stajich J.E."/>
            <person name="Carrillo J."/>
            <person name="Kijimoto T."/>
            <person name="Eskalen A."/>
            <person name="O'Donnell K."/>
            <person name="Kasson M."/>
        </authorList>
    </citation>
    <scope>NUCLEOTIDE SEQUENCE [LARGE SCALE GENOMIC DNA]</scope>
    <source>
        <strain evidence="1 2">NRRL62584</strain>
    </source>
</reference>
<dbReference type="OrthoDB" id="417697at2759"/>
<comment type="caution">
    <text evidence="1">The sequence shown here is derived from an EMBL/GenBank/DDBJ whole genome shotgun (WGS) entry which is preliminary data.</text>
</comment>
<name>A0A428P383_9HYPO</name>
<dbReference type="Proteomes" id="UP000288168">
    <property type="component" value="Unassembled WGS sequence"/>
</dbReference>
<accession>A0A428P383</accession>
<keyword evidence="2" id="KW-1185">Reference proteome</keyword>
<evidence type="ECO:0000313" key="1">
    <source>
        <dbReference type="EMBL" id="RSL47471.1"/>
    </source>
</evidence>
<dbReference type="EMBL" id="NKCI01000216">
    <property type="protein sequence ID" value="RSL47471.1"/>
    <property type="molecule type" value="Genomic_DNA"/>
</dbReference>